<proteinExistence type="predicted"/>
<dbReference type="Proteomes" id="UP000431080">
    <property type="component" value="Unassembled WGS sequence"/>
</dbReference>
<evidence type="ECO:0000313" key="8">
    <source>
        <dbReference type="Proteomes" id="UP000431080"/>
    </source>
</evidence>
<comment type="caution">
    <text evidence="7">The sequence shown here is derived from an EMBL/GenBank/DDBJ whole genome shotgun (WGS) entry which is preliminary data.</text>
</comment>
<evidence type="ECO:0000256" key="1">
    <source>
        <dbReference type="ARBA" id="ARBA00004141"/>
    </source>
</evidence>
<feature type="transmembrane region" description="Helical" evidence="5">
    <location>
        <begin position="100"/>
        <end position="123"/>
    </location>
</feature>
<evidence type="ECO:0000313" key="7">
    <source>
        <dbReference type="EMBL" id="MRG61110.1"/>
    </source>
</evidence>
<keyword evidence="8" id="KW-1185">Reference proteome</keyword>
<feature type="domain" description="Integral membrane bound transporter" evidence="6">
    <location>
        <begin position="214"/>
        <end position="339"/>
    </location>
</feature>
<dbReference type="GO" id="GO:0016020">
    <property type="term" value="C:membrane"/>
    <property type="evidence" value="ECO:0007669"/>
    <property type="project" value="UniProtKB-SubCell"/>
</dbReference>
<feature type="transmembrane region" description="Helical" evidence="5">
    <location>
        <begin position="59"/>
        <end position="80"/>
    </location>
</feature>
<keyword evidence="3 5" id="KW-1133">Transmembrane helix</keyword>
<feature type="transmembrane region" description="Helical" evidence="5">
    <location>
        <begin position="154"/>
        <end position="174"/>
    </location>
</feature>
<organism evidence="7 8">
    <name type="scientific">Agromyces agglutinans</name>
    <dbReference type="NCBI Taxonomy" id="2662258"/>
    <lineage>
        <taxon>Bacteria</taxon>
        <taxon>Bacillati</taxon>
        <taxon>Actinomycetota</taxon>
        <taxon>Actinomycetes</taxon>
        <taxon>Micrococcales</taxon>
        <taxon>Microbacteriaceae</taxon>
        <taxon>Agromyces</taxon>
    </lineage>
</organism>
<gene>
    <name evidence="7" type="ORF">GE115_14735</name>
</gene>
<dbReference type="EMBL" id="WJIF01000009">
    <property type="protein sequence ID" value="MRG61110.1"/>
    <property type="molecule type" value="Genomic_DNA"/>
</dbReference>
<dbReference type="RefSeq" id="WP_312855213.1">
    <property type="nucleotide sequence ID" value="NZ_WJIF01000009.1"/>
</dbReference>
<protein>
    <submittedName>
        <fullName evidence="7">FUSC family protein</fullName>
    </submittedName>
</protein>
<evidence type="ECO:0000259" key="6">
    <source>
        <dbReference type="Pfam" id="PF13515"/>
    </source>
</evidence>
<keyword evidence="2 5" id="KW-0812">Transmembrane</keyword>
<feature type="transmembrane region" description="Helical" evidence="5">
    <location>
        <begin position="200"/>
        <end position="221"/>
    </location>
</feature>
<evidence type="ECO:0000256" key="4">
    <source>
        <dbReference type="ARBA" id="ARBA00023136"/>
    </source>
</evidence>
<name>A0A6I2FEJ1_9MICO</name>
<dbReference type="InterPro" id="IPR049453">
    <property type="entry name" value="Memb_transporter_dom"/>
</dbReference>
<dbReference type="AlphaFoldDB" id="A0A6I2FEJ1"/>
<reference evidence="7 8" key="1">
    <citation type="submission" date="2019-10" db="EMBL/GenBank/DDBJ databases">
        <authorList>
            <person name="Nie G."/>
            <person name="Ming H."/>
            <person name="Yi B."/>
        </authorList>
    </citation>
    <scope>NUCLEOTIDE SEQUENCE [LARGE SCALE GENOMIC DNA]</scope>
    <source>
        <strain evidence="7 8">CFH 90414</strain>
    </source>
</reference>
<feature type="transmembrane region" description="Helical" evidence="5">
    <location>
        <begin position="12"/>
        <end position="29"/>
    </location>
</feature>
<keyword evidence="4 5" id="KW-0472">Membrane</keyword>
<feature type="transmembrane region" description="Helical" evidence="5">
    <location>
        <begin position="130"/>
        <end position="148"/>
    </location>
</feature>
<evidence type="ECO:0000256" key="3">
    <source>
        <dbReference type="ARBA" id="ARBA00022989"/>
    </source>
</evidence>
<evidence type="ECO:0000256" key="5">
    <source>
        <dbReference type="SAM" id="Phobius"/>
    </source>
</evidence>
<sequence length="357" mass="35843">MNVRSLDVEVALRAALAAVVPLAILLSIGRPEWTPYAAFGGMTAIFGRGEAYRGRLRTVTVATVGLVASVALGIAAAVAARGSGGGAVGVGSAASAEASAATAITALMLVVVLVGGVLAVNVARLAPPTPLFFVFAVLVCAAVPTPTAEVGVRLGIAIGSAAFAWALSLSGRLLRRVGSARFKPLRPPAPVRWSAVRDPAVWTVIALHVVGALLAGGIALASGLGHPYWAVVSVCAVIPPAGAAHSLSRAWHRVLGTAVGVGVTALILWPDPAAWVLVIVVAVAQFGAEVLIGRHYGAALVFVTPLALVVAHLAQPVAVGGLLVDRLVETALGCAVGILAVLAGRAIDARRGARAGR</sequence>
<dbReference type="Pfam" id="PF13515">
    <property type="entry name" value="FUSC_2"/>
    <property type="match status" value="1"/>
</dbReference>
<comment type="subcellular location">
    <subcellularLocation>
        <location evidence="1">Membrane</location>
        <topology evidence="1">Multi-pass membrane protein</topology>
    </subcellularLocation>
</comment>
<evidence type="ECO:0000256" key="2">
    <source>
        <dbReference type="ARBA" id="ARBA00022692"/>
    </source>
</evidence>
<feature type="transmembrane region" description="Helical" evidence="5">
    <location>
        <begin position="330"/>
        <end position="347"/>
    </location>
</feature>
<accession>A0A6I2FEJ1</accession>
<feature type="transmembrane region" description="Helical" evidence="5">
    <location>
        <begin position="299"/>
        <end position="324"/>
    </location>
</feature>